<comment type="caution">
    <text evidence="5">The sequence shown here is derived from an EMBL/GenBank/DDBJ whole genome shotgun (WGS) entry which is preliminary data.</text>
</comment>
<evidence type="ECO:0000313" key="6">
    <source>
        <dbReference type="Proteomes" id="UP000030960"/>
    </source>
</evidence>
<dbReference type="STRING" id="561184.SAMN05216376_103116"/>
<evidence type="ECO:0000256" key="2">
    <source>
        <dbReference type="ARBA" id="ARBA00023315"/>
    </source>
</evidence>
<dbReference type="RefSeq" id="WP_043136043.1">
    <property type="nucleotide sequence ID" value="NZ_JSUQ01000001.1"/>
</dbReference>
<reference evidence="5 6" key="1">
    <citation type="submission" date="2014-10" db="EMBL/GenBank/DDBJ databases">
        <title>Genome sequence of Ponticoccus sp. strain UMTAT08 isolated from clonal culture of toxic dinoflagellate Alexandrium tamiyavanichii.</title>
        <authorList>
            <person name="Gan H.Y."/>
            <person name="Muhd D.-D."/>
            <person name="Mohd Noor M.E."/>
            <person name="Yeong Y.S."/>
            <person name="Usup G."/>
        </authorList>
    </citation>
    <scope>NUCLEOTIDE SEQUENCE [LARGE SCALE GENOMIC DNA]</scope>
    <source>
        <strain evidence="5 6">UMTAT08</strain>
    </source>
</reference>
<dbReference type="InterPro" id="IPR050832">
    <property type="entry name" value="Bact_Acetyltransf"/>
</dbReference>
<comment type="function">
    <text evidence="3">Acetylates the N-terminal alanine of ribosomal protein bS18.</text>
</comment>
<dbReference type="AlphaFoldDB" id="A0A0B3S7Y1"/>
<keyword evidence="2" id="KW-0012">Acyltransferase</keyword>
<dbReference type="InterPro" id="IPR000182">
    <property type="entry name" value="GNAT_dom"/>
</dbReference>
<evidence type="ECO:0000256" key="1">
    <source>
        <dbReference type="ARBA" id="ARBA00022679"/>
    </source>
</evidence>
<dbReference type="NCBIfam" id="TIGR01575">
    <property type="entry name" value="rimI"/>
    <property type="match status" value="1"/>
</dbReference>
<dbReference type="Pfam" id="PF00583">
    <property type="entry name" value="Acetyltransf_1"/>
    <property type="match status" value="1"/>
</dbReference>
<evidence type="ECO:0000256" key="3">
    <source>
        <dbReference type="RuleBase" id="RU363094"/>
    </source>
</evidence>
<dbReference type="CDD" id="cd04301">
    <property type="entry name" value="NAT_SF"/>
    <property type="match status" value="1"/>
</dbReference>
<dbReference type="EMBL" id="JSUQ01000001">
    <property type="protein sequence ID" value="KHQ55078.1"/>
    <property type="molecule type" value="Genomic_DNA"/>
</dbReference>
<dbReference type="EC" id="2.3.1.266" evidence="3"/>
<comment type="catalytic activity">
    <reaction evidence="3">
        <text>N-terminal L-alanyl-[ribosomal protein bS18] + acetyl-CoA = N-terminal N(alpha)-acetyl-L-alanyl-[ribosomal protein bS18] + CoA + H(+)</text>
        <dbReference type="Rhea" id="RHEA:43756"/>
        <dbReference type="Rhea" id="RHEA-COMP:10676"/>
        <dbReference type="Rhea" id="RHEA-COMP:10677"/>
        <dbReference type="ChEBI" id="CHEBI:15378"/>
        <dbReference type="ChEBI" id="CHEBI:57287"/>
        <dbReference type="ChEBI" id="CHEBI:57288"/>
        <dbReference type="ChEBI" id="CHEBI:64718"/>
        <dbReference type="ChEBI" id="CHEBI:83683"/>
        <dbReference type="EC" id="2.3.1.266"/>
    </reaction>
</comment>
<keyword evidence="1 5" id="KW-0808">Transferase</keyword>
<organism evidence="5 6">
    <name type="scientific">Mameliella alba</name>
    <dbReference type="NCBI Taxonomy" id="561184"/>
    <lineage>
        <taxon>Bacteria</taxon>
        <taxon>Pseudomonadati</taxon>
        <taxon>Pseudomonadota</taxon>
        <taxon>Alphaproteobacteria</taxon>
        <taxon>Rhodobacterales</taxon>
        <taxon>Roseobacteraceae</taxon>
        <taxon>Mameliella</taxon>
    </lineage>
</organism>
<dbReference type="PANTHER" id="PTHR43877">
    <property type="entry name" value="AMINOALKYLPHOSPHONATE N-ACETYLTRANSFERASE-RELATED-RELATED"/>
    <property type="match status" value="1"/>
</dbReference>
<feature type="domain" description="N-acetyltransferase" evidence="4">
    <location>
        <begin position="1"/>
        <end position="137"/>
    </location>
</feature>
<gene>
    <name evidence="5" type="ORF">OA50_00112</name>
</gene>
<accession>A0A0B3S7Y1</accession>
<comment type="subcellular location">
    <subcellularLocation>
        <location evidence="3">Cytoplasm</location>
    </subcellularLocation>
</comment>
<keyword evidence="3" id="KW-0963">Cytoplasm</keyword>
<dbReference type="PROSITE" id="PS51186">
    <property type="entry name" value="GNAT"/>
    <property type="match status" value="1"/>
</dbReference>
<dbReference type="OrthoDB" id="9804026at2"/>
<keyword evidence="6" id="KW-1185">Reference proteome</keyword>
<dbReference type="InterPro" id="IPR006464">
    <property type="entry name" value="AcTrfase_RimI/Ard1"/>
</dbReference>
<protein>
    <recommendedName>
        <fullName evidence="3">[Ribosomal protein bS18]-alanine N-acetyltransferase</fullName>
        <ecNumber evidence="3">2.3.1.266</ecNumber>
    </recommendedName>
</protein>
<evidence type="ECO:0000259" key="4">
    <source>
        <dbReference type="PROSITE" id="PS51186"/>
    </source>
</evidence>
<sequence>MTPEALAYLAQRAYRHMKPWTTAQFAETLARPHTLLAAMENAFVLGTVIVDEAEILALVADPDHQRQGAGSRALDAFHAQALERGAHRVFLEVAATNTPARAFYARHGYGETGLRRGYYPRPDGPPDDAVVMSRALP</sequence>
<evidence type="ECO:0000313" key="5">
    <source>
        <dbReference type="EMBL" id="KHQ55078.1"/>
    </source>
</evidence>
<dbReference type="Proteomes" id="UP000030960">
    <property type="component" value="Unassembled WGS sequence"/>
</dbReference>
<dbReference type="GO" id="GO:0008999">
    <property type="term" value="F:protein-N-terminal-alanine acetyltransferase activity"/>
    <property type="evidence" value="ECO:0007669"/>
    <property type="project" value="UniProtKB-EC"/>
</dbReference>
<dbReference type="SUPFAM" id="SSF55729">
    <property type="entry name" value="Acyl-CoA N-acyltransferases (Nat)"/>
    <property type="match status" value="1"/>
</dbReference>
<comment type="similarity">
    <text evidence="3">Belongs to the acetyltransferase family. RimI subfamily.</text>
</comment>
<dbReference type="InterPro" id="IPR016181">
    <property type="entry name" value="Acyl_CoA_acyltransferase"/>
</dbReference>
<dbReference type="Gene3D" id="3.40.630.30">
    <property type="match status" value="1"/>
</dbReference>
<dbReference type="GO" id="GO:0005737">
    <property type="term" value="C:cytoplasm"/>
    <property type="evidence" value="ECO:0007669"/>
    <property type="project" value="UniProtKB-SubCell"/>
</dbReference>
<name>A0A0B3S7Y1_9RHOB</name>
<proteinExistence type="inferred from homology"/>